<accession>A0A1Q8QTJ4</accession>
<sequence length="97" mass="11185">MSERKRYYLSFDLDNPRHREAEALFARQASRQRTEYVVNSILKAHQAEILEQVVRQAIRDELRNAAPQLQATLPEETDADVQLSDLPGSLIHALEEL</sequence>
<dbReference type="EMBL" id="MLBF01000023">
    <property type="protein sequence ID" value="OLN30669.1"/>
    <property type="molecule type" value="Genomic_DNA"/>
</dbReference>
<dbReference type="Proteomes" id="UP000186102">
    <property type="component" value="Unassembled WGS sequence"/>
</dbReference>
<dbReference type="AlphaFoldDB" id="A0A1Q8QTJ4"/>
<evidence type="ECO:0008006" key="3">
    <source>
        <dbReference type="Google" id="ProtNLM"/>
    </source>
</evidence>
<evidence type="ECO:0000313" key="2">
    <source>
        <dbReference type="Proteomes" id="UP000186102"/>
    </source>
</evidence>
<evidence type="ECO:0000313" key="1">
    <source>
        <dbReference type="EMBL" id="OLN30669.1"/>
    </source>
</evidence>
<organism evidence="1 2">
    <name type="scientific">Desulfosporosinus metallidurans</name>
    <dbReference type="NCBI Taxonomy" id="1888891"/>
    <lineage>
        <taxon>Bacteria</taxon>
        <taxon>Bacillati</taxon>
        <taxon>Bacillota</taxon>
        <taxon>Clostridia</taxon>
        <taxon>Eubacteriales</taxon>
        <taxon>Desulfitobacteriaceae</taxon>
        <taxon>Desulfosporosinus</taxon>
    </lineage>
</organism>
<comment type="caution">
    <text evidence="1">The sequence shown here is derived from an EMBL/GenBank/DDBJ whole genome shotgun (WGS) entry which is preliminary data.</text>
</comment>
<protein>
    <recommendedName>
        <fullName evidence="3">Plasmid segregation centromere-binding protein ParR</fullName>
    </recommendedName>
</protein>
<keyword evidence="2" id="KW-1185">Reference proteome</keyword>
<dbReference type="OrthoDB" id="1907426at2"/>
<dbReference type="RefSeq" id="WP_075365544.1">
    <property type="nucleotide sequence ID" value="NZ_MLBF01000023.1"/>
</dbReference>
<proteinExistence type="predicted"/>
<dbReference type="STRING" id="1888891.DSOL_3011"/>
<reference evidence="1 2" key="1">
    <citation type="submission" date="2016-09" db="EMBL/GenBank/DDBJ databases">
        <title>Complete genome of Desulfosporosinus sp. OL.</title>
        <authorList>
            <person name="Mardanov A."/>
            <person name="Beletsky A."/>
            <person name="Panova A."/>
            <person name="Karnachuk O."/>
            <person name="Ravin N."/>
        </authorList>
    </citation>
    <scope>NUCLEOTIDE SEQUENCE [LARGE SCALE GENOMIC DNA]</scope>
    <source>
        <strain evidence="1 2">OL</strain>
    </source>
</reference>
<gene>
    <name evidence="1" type="ORF">DSOL_3011</name>
</gene>
<name>A0A1Q8QTJ4_9FIRM</name>